<protein>
    <recommendedName>
        <fullName evidence="2">FAD-dependent urate hydroxylase HpyO/Asp monooxygenase CreE-like FAD/NAD(P)-binding domain-containing protein</fullName>
    </recommendedName>
</protein>
<name>A0A346NM62_9ALTE</name>
<evidence type="ECO:0000259" key="2">
    <source>
        <dbReference type="Pfam" id="PF13454"/>
    </source>
</evidence>
<sequence>MTTDSGYVPQHGCAISVAVIGAGPATAYLLAALATKANGVCPKISIFESSAIVGRGTPYNAYSSQYQLLSNLGADEIPSLHIAFSQWCVDNHIQFQQKIVPRYLIGQYLEHAFRYYMNKLGSRLSLYTQCPVVRIEPTAQRTYRLHTATALLGTFDYVVVNTGHGSIFHHAETDPQYTSAAAHRYFDGPYPLQKILNTELQELVLRGASLSAIDCALAVAHKYGSFSQQRGKYSFHARKPLHITMYSTSGKLPGPWFASLDLVAPITEAINQLIGDNTSISLEAVFKAGFVDFLAKYAPSVYLQIRSMAMHQVIDYLLSNRALLDVNTLLKIEYISSSNNAANQENWQGVLECFGDCLHACANELSAQDKQRYESVLKPFIAKANAALPATSAAKIHALLRAGNITLISQQISRDTFAKGLPRHIDTALYVDCTSSNNLSGVGIMLQPLIEAGYLTHTREEITEPLDLNVTPHFEAINAHNRPAGLFIGAQTLLGSTLMTLPGLSLSHTIAGQIAHRLVTGKGASAQPANNALAEASEDSQHGDSTADTTLTTAG</sequence>
<dbReference type="InterPro" id="IPR036188">
    <property type="entry name" value="FAD/NAD-bd_sf"/>
</dbReference>
<organism evidence="3 4">
    <name type="scientific">Salinimonas sediminis</name>
    <dbReference type="NCBI Taxonomy" id="2303538"/>
    <lineage>
        <taxon>Bacteria</taxon>
        <taxon>Pseudomonadati</taxon>
        <taxon>Pseudomonadota</taxon>
        <taxon>Gammaproteobacteria</taxon>
        <taxon>Alteromonadales</taxon>
        <taxon>Alteromonadaceae</taxon>
        <taxon>Alteromonas/Salinimonas group</taxon>
        <taxon>Salinimonas</taxon>
    </lineage>
</organism>
<dbReference type="EMBL" id="CP031769">
    <property type="protein sequence ID" value="AXR06619.1"/>
    <property type="molecule type" value="Genomic_DNA"/>
</dbReference>
<dbReference type="Gene3D" id="3.50.50.60">
    <property type="entry name" value="FAD/NAD(P)-binding domain"/>
    <property type="match status" value="1"/>
</dbReference>
<evidence type="ECO:0000313" key="4">
    <source>
        <dbReference type="Proteomes" id="UP000262073"/>
    </source>
</evidence>
<dbReference type="InterPro" id="IPR052189">
    <property type="entry name" value="L-asp_N-monooxygenase_NS-form"/>
</dbReference>
<dbReference type="AlphaFoldDB" id="A0A346NM62"/>
<dbReference type="PANTHER" id="PTHR40254:SF1">
    <property type="entry name" value="BLR0577 PROTEIN"/>
    <property type="match status" value="1"/>
</dbReference>
<proteinExistence type="predicted"/>
<dbReference type="RefSeq" id="WP_117316712.1">
    <property type="nucleotide sequence ID" value="NZ_CP031769.1"/>
</dbReference>
<dbReference type="InterPro" id="IPR038732">
    <property type="entry name" value="HpyO/CreE_NAD-binding"/>
</dbReference>
<feature type="domain" description="FAD-dependent urate hydroxylase HpyO/Asp monooxygenase CreE-like FAD/NAD(P)-binding" evidence="2">
    <location>
        <begin position="18"/>
        <end position="164"/>
    </location>
</feature>
<evidence type="ECO:0000256" key="1">
    <source>
        <dbReference type="SAM" id="MobiDB-lite"/>
    </source>
</evidence>
<dbReference type="Pfam" id="PF13454">
    <property type="entry name" value="NAD_binding_9"/>
    <property type="match status" value="1"/>
</dbReference>
<feature type="compositionally biased region" description="Polar residues" evidence="1">
    <location>
        <begin position="543"/>
        <end position="555"/>
    </location>
</feature>
<gene>
    <name evidence="3" type="ORF">D0Y50_09695</name>
</gene>
<accession>A0A346NM62</accession>
<dbReference type="Proteomes" id="UP000262073">
    <property type="component" value="Chromosome"/>
</dbReference>
<dbReference type="PANTHER" id="PTHR40254">
    <property type="entry name" value="BLR0577 PROTEIN"/>
    <property type="match status" value="1"/>
</dbReference>
<dbReference type="KEGG" id="salm:D0Y50_09695"/>
<feature type="region of interest" description="Disordered" evidence="1">
    <location>
        <begin position="526"/>
        <end position="555"/>
    </location>
</feature>
<reference evidence="3 4" key="1">
    <citation type="submission" date="2018-08" db="EMBL/GenBank/DDBJ databases">
        <title>Salinimonas sediminis sp. nov., a piezophilic bacterium isolated from a deep-sea sediment sample from the New Britain Trench.</title>
        <authorList>
            <person name="Cao J."/>
        </authorList>
    </citation>
    <scope>NUCLEOTIDE SEQUENCE [LARGE SCALE GENOMIC DNA]</scope>
    <source>
        <strain evidence="3 4">N102</strain>
    </source>
</reference>
<dbReference type="OrthoDB" id="6309046at2"/>
<evidence type="ECO:0000313" key="3">
    <source>
        <dbReference type="EMBL" id="AXR06619.1"/>
    </source>
</evidence>
<dbReference type="SUPFAM" id="SSF51905">
    <property type="entry name" value="FAD/NAD(P)-binding domain"/>
    <property type="match status" value="1"/>
</dbReference>
<keyword evidence="4" id="KW-1185">Reference proteome</keyword>